<dbReference type="PANTHER" id="PTHR11851">
    <property type="entry name" value="METALLOPROTEASE"/>
    <property type="match status" value="1"/>
</dbReference>
<comment type="caution">
    <text evidence="3">The sequence shown here is derived from an EMBL/GenBank/DDBJ whole genome shotgun (WGS) entry which is preliminary data.</text>
</comment>
<dbReference type="PANTHER" id="PTHR11851:SF134">
    <property type="entry name" value="ZINC-DEPENDENT PROTEASE"/>
    <property type="match status" value="1"/>
</dbReference>
<feature type="domain" description="Peptidase M16 C-terminal" evidence="2">
    <location>
        <begin position="185"/>
        <end position="365"/>
    </location>
</feature>
<dbReference type="Gene3D" id="3.30.830.10">
    <property type="entry name" value="Metalloenzyme, LuxS/M16 peptidase-like"/>
    <property type="match status" value="2"/>
</dbReference>
<dbReference type="InterPro" id="IPR011249">
    <property type="entry name" value="Metalloenz_LuxS/M16"/>
</dbReference>
<dbReference type="Pfam" id="PF05193">
    <property type="entry name" value="Peptidase_M16_C"/>
    <property type="match status" value="1"/>
</dbReference>
<proteinExistence type="predicted"/>
<feature type="domain" description="Peptidase M16 N-terminal" evidence="1">
    <location>
        <begin position="67"/>
        <end position="178"/>
    </location>
</feature>
<reference evidence="3 4" key="1">
    <citation type="submission" date="2021-05" db="EMBL/GenBank/DDBJ databases">
        <title>Ornithinibacillus massiliensis sp. nov.</title>
        <authorList>
            <person name="Iwaza R."/>
            <person name="Lagier J.-C."/>
            <person name="Raoult D."/>
        </authorList>
    </citation>
    <scope>NUCLEOTIDE SEQUENCE [LARGE SCALE GENOMIC DNA]</scope>
    <source>
        <strain evidence="3 4">Marseille-P3601</strain>
    </source>
</reference>
<name>A0ABS5M9F2_9BACI</name>
<protein>
    <submittedName>
        <fullName evidence="3">Insulinase family protein</fullName>
    </submittedName>
</protein>
<evidence type="ECO:0000313" key="4">
    <source>
        <dbReference type="Proteomes" id="UP000681870"/>
    </source>
</evidence>
<dbReference type="Pfam" id="PF00675">
    <property type="entry name" value="Peptidase_M16"/>
    <property type="match status" value="1"/>
</dbReference>
<dbReference type="InterPro" id="IPR007863">
    <property type="entry name" value="Peptidase_M16_C"/>
</dbReference>
<evidence type="ECO:0000259" key="2">
    <source>
        <dbReference type="Pfam" id="PF05193"/>
    </source>
</evidence>
<organism evidence="3 4">
    <name type="scientific">Ornithinibacillus massiliensis</name>
    <dbReference type="NCBI Taxonomy" id="1944633"/>
    <lineage>
        <taxon>Bacteria</taxon>
        <taxon>Bacillati</taxon>
        <taxon>Bacillota</taxon>
        <taxon>Bacilli</taxon>
        <taxon>Bacillales</taxon>
        <taxon>Bacillaceae</taxon>
        <taxon>Ornithinibacillus</taxon>
    </lineage>
</organism>
<dbReference type="InterPro" id="IPR011765">
    <property type="entry name" value="Pept_M16_N"/>
</dbReference>
<dbReference type="Proteomes" id="UP000681870">
    <property type="component" value="Unassembled WGS sequence"/>
</dbReference>
<evidence type="ECO:0000313" key="3">
    <source>
        <dbReference type="EMBL" id="MBS3678757.1"/>
    </source>
</evidence>
<dbReference type="SUPFAM" id="SSF63411">
    <property type="entry name" value="LuxS/MPP-like metallohydrolase"/>
    <property type="match status" value="2"/>
</dbReference>
<dbReference type="EMBL" id="JAGXBY010000001">
    <property type="protein sequence ID" value="MBS3678757.1"/>
    <property type="molecule type" value="Genomic_DNA"/>
</dbReference>
<accession>A0ABS5M9F2</accession>
<evidence type="ECO:0000259" key="1">
    <source>
        <dbReference type="Pfam" id="PF00675"/>
    </source>
</evidence>
<dbReference type="InterPro" id="IPR050361">
    <property type="entry name" value="MPP/UQCRC_Complex"/>
</dbReference>
<dbReference type="RefSeq" id="WP_211740857.1">
    <property type="nucleotide sequence ID" value="NZ_JAGXBY010000001.1"/>
</dbReference>
<keyword evidence="4" id="KW-1185">Reference proteome</keyword>
<sequence length="430" mass="49993">MIKVKLIHSKKLGETLFYEKLSNGLEVFILPKKDFYKSVATLTAKFGSIDTYFSPLEKKIPIQVPDGIAHFLEHKMFESKQGDVLHSFAKEGATINAITNFTRTSYTLSTTTNIYKNISTLLDFVQDAYFTDLMIKKEKRIIEQEIKMYDNNPDWRARFKILENMYNNHPAKNDIAGTIDSINQITKEDLYACYDTFYHPNNMLLFVIGPVVPDELIKHIKNNQENKIFRGTGEFYRIPTDEDAIVNKRSDLMKFSVPIPKFFIGHKEPNPKRQGQDLLKYELSQYVLFELMFGESSMTYEKLYDYGYINMPFNYDCTNEEGFGFSIISGDSQDPEAIIQMVNETIDNYKMESIKQEDAQRAINKVIGFFLKSINSPLFIANQFTRHYFNEMNLFRVLPTLENLSENDLVEVLHLHFSHESQTTLIVNKP</sequence>
<gene>
    <name evidence="3" type="ORF">KGF86_00860</name>
</gene>
<dbReference type="NCBIfam" id="NF047421">
    <property type="entry name" value="YfmH_fam"/>
    <property type="match status" value="1"/>
</dbReference>